<evidence type="ECO:0008006" key="3">
    <source>
        <dbReference type="Google" id="ProtNLM"/>
    </source>
</evidence>
<dbReference type="RefSeq" id="WP_119586826.1">
    <property type="nucleotide sequence ID" value="NZ_CAWODQ010000024.1"/>
</dbReference>
<dbReference type="Proteomes" id="UP000286576">
    <property type="component" value="Unassembled WGS sequence"/>
</dbReference>
<gene>
    <name evidence="1" type="ORF">D2V07_09820</name>
</gene>
<comment type="caution">
    <text evidence="1">The sequence shown here is derived from an EMBL/GenBank/DDBJ whole genome shotgun (WGS) entry which is preliminary data.</text>
</comment>
<proteinExistence type="predicted"/>
<reference evidence="1 2" key="1">
    <citation type="submission" date="2018-08" db="EMBL/GenBank/DDBJ databases">
        <title>Erythrobacter zhengii sp.nov., a bacterium isolated from deep-sea sediment.</title>
        <authorList>
            <person name="Fang C."/>
            <person name="Wu Y.-H."/>
            <person name="Sun C."/>
            <person name="Wang H."/>
            <person name="Cheng H."/>
            <person name="Meng F.-X."/>
            <person name="Wang C.-S."/>
            <person name="Xu X.-W."/>
        </authorList>
    </citation>
    <scope>NUCLEOTIDE SEQUENCE [LARGE SCALE GENOMIC DNA]</scope>
    <source>
        <strain evidence="1 2">V18</strain>
    </source>
</reference>
<dbReference type="AlphaFoldDB" id="A0A418NRT6"/>
<dbReference type="EMBL" id="QXFL01000004">
    <property type="protein sequence ID" value="RIV85635.1"/>
    <property type="molecule type" value="Genomic_DNA"/>
</dbReference>
<dbReference type="InterPro" id="IPR027417">
    <property type="entry name" value="P-loop_NTPase"/>
</dbReference>
<name>A0A418NRT6_9SPHN</name>
<protein>
    <recommendedName>
        <fullName evidence="3">Serine kinase</fullName>
    </recommendedName>
</protein>
<dbReference type="Gene3D" id="3.40.50.300">
    <property type="entry name" value="P-loop containing nucleotide triphosphate hydrolases"/>
    <property type="match status" value="1"/>
</dbReference>
<organism evidence="1 2">
    <name type="scientific">Aurantiacibacter zhengii</name>
    <dbReference type="NCBI Taxonomy" id="2307003"/>
    <lineage>
        <taxon>Bacteria</taxon>
        <taxon>Pseudomonadati</taxon>
        <taxon>Pseudomonadota</taxon>
        <taxon>Alphaproteobacteria</taxon>
        <taxon>Sphingomonadales</taxon>
        <taxon>Erythrobacteraceae</taxon>
        <taxon>Aurantiacibacter</taxon>
    </lineage>
</organism>
<evidence type="ECO:0000313" key="2">
    <source>
        <dbReference type="Proteomes" id="UP000286576"/>
    </source>
</evidence>
<accession>A0A418NRT6</accession>
<sequence length="303" mass="33112">MTFHYRAYGLDIEADLPLRALCAHEGGPDVRIVKSEVPDRLDTVEAKTPRWTANARELLIDVPNVARFHIHDGRKITYQPVNGASAEDVEAYLLGSCMGGVLHQRHLLVLHAAAISVGDRAFAICGKSGLGKSTTSAHLVEQGAELLSDDLAVFDRQGECVQPGYAQTKLTPGAIEGLVEPGGEMRKLAGERGKFAIARHQQFRADPAPIAGLFVIERTSSARPSLEQLEPGLVAQYLRRHTYRKGYIVPGNEAEHVRRCIDLAYRIPAWLALRPQTGDSTNFIVSAISEAIEATDFRVETGN</sequence>
<dbReference type="OrthoDB" id="3213869at2"/>
<keyword evidence="2" id="KW-1185">Reference proteome</keyword>
<evidence type="ECO:0000313" key="1">
    <source>
        <dbReference type="EMBL" id="RIV85635.1"/>
    </source>
</evidence>
<dbReference type="SUPFAM" id="SSF53795">
    <property type="entry name" value="PEP carboxykinase-like"/>
    <property type="match status" value="1"/>
</dbReference>